<sequence length="246" mass="25426">MNDLGATVAGGPLLLAVPLAMLAGLVSFLSPCVLPLVPGFLGYVTGLGGDLAEQRRGRLLAGAVLFVLGFSAVFILVNFTVGSLGYALQAYSRPLQRILGVGVIALGILVLAAPLWAQREYKIRWRPAPGLLGAPLLGVVFGLGWGPCIGPIFAAIVALGWQSGSAGRSTGLAVAYCVGLGLPFVLVALGFGRGMRVLGALRRHRVAINRFGGVLLVVIGVLLVTDAFAELTSLLRGPISSFETVI</sequence>
<comment type="subcellular location">
    <subcellularLocation>
        <location evidence="1">Membrane</location>
        <topology evidence="1">Multi-pass membrane protein</topology>
    </subcellularLocation>
</comment>
<dbReference type="EMBL" id="JBHMDM010000005">
    <property type="protein sequence ID" value="MFB9377447.1"/>
    <property type="molecule type" value="Genomic_DNA"/>
</dbReference>
<evidence type="ECO:0000256" key="4">
    <source>
        <dbReference type="ARBA" id="ARBA00022989"/>
    </source>
</evidence>
<feature type="transmembrane region" description="Helical" evidence="6">
    <location>
        <begin position="20"/>
        <end position="47"/>
    </location>
</feature>
<feature type="transmembrane region" description="Helical" evidence="6">
    <location>
        <begin position="211"/>
        <end position="229"/>
    </location>
</feature>
<comment type="caution">
    <text evidence="8">The sequence shown here is derived from an EMBL/GenBank/DDBJ whole genome shotgun (WGS) entry which is preliminary data.</text>
</comment>
<reference evidence="8 9" key="1">
    <citation type="submission" date="2024-09" db="EMBL/GenBank/DDBJ databases">
        <authorList>
            <person name="Sun Q."/>
            <person name="Mori K."/>
        </authorList>
    </citation>
    <scope>NUCLEOTIDE SEQUENCE [LARGE SCALE GENOMIC DNA]</scope>
    <source>
        <strain evidence="8 9">TISTR 1856</strain>
    </source>
</reference>
<evidence type="ECO:0000313" key="8">
    <source>
        <dbReference type="EMBL" id="MFB9377447.1"/>
    </source>
</evidence>
<accession>A0ABV5LTM2</accession>
<keyword evidence="4 6" id="KW-1133">Transmembrane helix</keyword>
<proteinExistence type="inferred from homology"/>
<dbReference type="Proteomes" id="UP001589748">
    <property type="component" value="Unassembled WGS sequence"/>
</dbReference>
<keyword evidence="9" id="KW-1185">Reference proteome</keyword>
<evidence type="ECO:0000256" key="2">
    <source>
        <dbReference type="ARBA" id="ARBA00006143"/>
    </source>
</evidence>
<feature type="transmembrane region" description="Helical" evidence="6">
    <location>
        <begin position="59"/>
        <end position="86"/>
    </location>
</feature>
<evidence type="ECO:0000259" key="7">
    <source>
        <dbReference type="Pfam" id="PF02683"/>
    </source>
</evidence>
<evidence type="ECO:0000256" key="6">
    <source>
        <dbReference type="SAM" id="Phobius"/>
    </source>
</evidence>
<name>A0ABV5LTM2_9ACTN</name>
<evidence type="ECO:0000256" key="3">
    <source>
        <dbReference type="ARBA" id="ARBA00022692"/>
    </source>
</evidence>
<feature type="domain" description="Cytochrome C biogenesis protein transmembrane" evidence="7">
    <location>
        <begin position="14"/>
        <end position="225"/>
    </location>
</feature>
<evidence type="ECO:0000256" key="5">
    <source>
        <dbReference type="ARBA" id="ARBA00023136"/>
    </source>
</evidence>
<dbReference type="PANTHER" id="PTHR31272:SF4">
    <property type="entry name" value="CYTOCHROME C-TYPE BIOGENESIS PROTEIN HI_1454-RELATED"/>
    <property type="match status" value="1"/>
</dbReference>
<dbReference type="InterPro" id="IPR003834">
    <property type="entry name" value="Cyt_c_assmbl_TM_dom"/>
</dbReference>
<feature type="transmembrane region" description="Helical" evidence="6">
    <location>
        <begin position="98"/>
        <end position="116"/>
    </location>
</feature>
<comment type="similarity">
    <text evidence="2">Belongs to the DsbD family.</text>
</comment>
<dbReference type="InterPro" id="IPR051790">
    <property type="entry name" value="Cytochrome_c-biogenesis_DsbD"/>
</dbReference>
<keyword evidence="3 6" id="KW-0812">Transmembrane</keyword>
<protein>
    <submittedName>
        <fullName evidence="8">Cytochrome c biogenesis CcdA family protein</fullName>
    </submittedName>
</protein>
<gene>
    <name evidence="8" type="ORF">ACFFVI_10740</name>
</gene>
<keyword evidence="5 6" id="KW-0472">Membrane</keyword>
<dbReference type="RefSeq" id="WP_380139074.1">
    <property type="nucleotide sequence ID" value="NZ_JBHLUI010000010.1"/>
</dbReference>
<evidence type="ECO:0000256" key="1">
    <source>
        <dbReference type="ARBA" id="ARBA00004141"/>
    </source>
</evidence>
<organism evidence="8 9">
    <name type="scientific">Kineococcus gynurae</name>
    <dbReference type="NCBI Taxonomy" id="452979"/>
    <lineage>
        <taxon>Bacteria</taxon>
        <taxon>Bacillati</taxon>
        <taxon>Actinomycetota</taxon>
        <taxon>Actinomycetes</taxon>
        <taxon>Kineosporiales</taxon>
        <taxon>Kineosporiaceae</taxon>
        <taxon>Kineococcus</taxon>
    </lineage>
</organism>
<dbReference type="Pfam" id="PF02683">
    <property type="entry name" value="DsbD_TM"/>
    <property type="match status" value="1"/>
</dbReference>
<dbReference type="PANTHER" id="PTHR31272">
    <property type="entry name" value="CYTOCHROME C-TYPE BIOGENESIS PROTEIN HI_1454-RELATED"/>
    <property type="match status" value="1"/>
</dbReference>
<feature type="transmembrane region" description="Helical" evidence="6">
    <location>
        <begin position="136"/>
        <end position="161"/>
    </location>
</feature>
<evidence type="ECO:0000313" key="9">
    <source>
        <dbReference type="Proteomes" id="UP001589748"/>
    </source>
</evidence>
<feature type="transmembrane region" description="Helical" evidence="6">
    <location>
        <begin position="173"/>
        <end position="191"/>
    </location>
</feature>